<dbReference type="InterPro" id="IPR000086">
    <property type="entry name" value="NUDIX_hydrolase_dom"/>
</dbReference>
<dbReference type="Pfam" id="PF13671">
    <property type="entry name" value="AAA_33"/>
    <property type="match status" value="1"/>
</dbReference>
<keyword evidence="6" id="KW-1185">Reference proteome</keyword>
<sequence length="355" mass="38625">MIVWVNGTFGAGKSSACRELVELLPGSTLFDPEEVGYALKQWLPARRLAEVADFQDLPSWRRLVPEVAAAMLDEAPGTLVVPMTLLREAYRDEIFGALAARGISVHHFVLDAEETILRSRITACEEYPGNPEASARTRRWRLDHLPDYRAAQEWLHRDAHVVDTADLTPRQVAEALAALVKDGTARCPIVRSSTARGDTVAAAVLLFDEQDRVLLVDPVYKPAWEFPGGVVELGEAPTDAGVREVAEELGLELEPAALRLLAVDWEPATDDRRGGLRLVYDGGRLTPGRRAALRLPPDELRAWRLVSAAEAADLLPPNRHRRLLAALAARSGDAPQYLEAGQPAALGLPAGSTAG</sequence>
<dbReference type="Proteomes" id="UP000319103">
    <property type="component" value="Unassembled WGS sequence"/>
</dbReference>
<name>A0A540WBU3_9ACTN</name>
<dbReference type="Pfam" id="PF00293">
    <property type="entry name" value="NUDIX"/>
    <property type="match status" value="1"/>
</dbReference>
<dbReference type="PROSITE" id="PS51462">
    <property type="entry name" value="NUDIX"/>
    <property type="match status" value="1"/>
</dbReference>
<organism evidence="5 6">
    <name type="scientific">Kitasatospora acidiphila</name>
    <dbReference type="NCBI Taxonomy" id="2567942"/>
    <lineage>
        <taxon>Bacteria</taxon>
        <taxon>Bacillati</taxon>
        <taxon>Actinomycetota</taxon>
        <taxon>Actinomycetes</taxon>
        <taxon>Kitasatosporales</taxon>
        <taxon>Streptomycetaceae</taxon>
        <taxon>Kitasatospora</taxon>
    </lineage>
</organism>
<dbReference type="SUPFAM" id="SSF55811">
    <property type="entry name" value="Nudix"/>
    <property type="match status" value="1"/>
</dbReference>
<evidence type="ECO:0000256" key="3">
    <source>
        <dbReference type="ARBA" id="ARBA00022842"/>
    </source>
</evidence>
<keyword evidence="3" id="KW-0460">Magnesium</keyword>
<dbReference type="SUPFAM" id="SSF52540">
    <property type="entry name" value="P-loop containing nucleoside triphosphate hydrolases"/>
    <property type="match status" value="1"/>
</dbReference>
<accession>A0A540WBU3</accession>
<keyword evidence="2 5" id="KW-0378">Hydrolase</keyword>
<dbReference type="InterPro" id="IPR015797">
    <property type="entry name" value="NUDIX_hydrolase-like_dom_sf"/>
</dbReference>
<proteinExistence type="predicted"/>
<dbReference type="Gene3D" id="3.90.79.10">
    <property type="entry name" value="Nucleoside Triphosphate Pyrophosphohydrolase"/>
    <property type="match status" value="1"/>
</dbReference>
<dbReference type="EMBL" id="VIGB01000003">
    <property type="protein sequence ID" value="TQF06473.1"/>
    <property type="molecule type" value="Genomic_DNA"/>
</dbReference>
<dbReference type="AlphaFoldDB" id="A0A540WBU3"/>
<dbReference type="PANTHER" id="PTHR43046:SF12">
    <property type="entry name" value="GDP-MANNOSE MANNOSYL HYDROLASE"/>
    <property type="match status" value="1"/>
</dbReference>
<dbReference type="Gene3D" id="3.40.50.300">
    <property type="entry name" value="P-loop containing nucleotide triphosphate hydrolases"/>
    <property type="match status" value="1"/>
</dbReference>
<dbReference type="PANTHER" id="PTHR43046">
    <property type="entry name" value="GDP-MANNOSE MANNOSYL HYDROLASE"/>
    <property type="match status" value="1"/>
</dbReference>
<evidence type="ECO:0000313" key="5">
    <source>
        <dbReference type="EMBL" id="TQF06473.1"/>
    </source>
</evidence>
<feature type="domain" description="Nudix hydrolase" evidence="4">
    <location>
        <begin position="197"/>
        <end position="328"/>
    </location>
</feature>
<protein>
    <submittedName>
        <fullName evidence="5">NUDIX hydrolase</fullName>
    </submittedName>
</protein>
<evidence type="ECO:0000256" key="1">
    <source>
        <dbReference type="ARBA" id="ARBA00001946"/>
    </source>
</evidence>
<dbReference type="InterPro" id="IPR020476">
    <property type="entry name" value="Nudix_hydrolase"/>
</dbReference>
<evidence type="ECO:0000313" key="6">
    <source>
        <dbReference type="Proteomes" id="UP000319103"/>
    </source>
</evidence>
<dbReference type="RefSeq" id="WP_141636897.1">
    <property type="nucleotide sequence ID" value="NZ_VIGB01000003.1"/>
</dbReference>
<reference evidence="5 6" key="1">
    <citation type="submission" date="2019-06" db="EMBL/GenBank/DDBJ databases">
        <title>Description of Kitasatospora acidophila sp. nov. isolated from pine grove soil, and reclassification of Streptomyces novaecaesareae to Kitasatospora novaeceasareae comb. nov.</title>
        <authorList>
            <person name="Kim M.J."/>
        </authorList>
    </citation>
    <scope>NUCLEOTIDE SEQUENCE [LARGE SCALE GENOMIC DNA]</scope>
    <source>
        <strain evidence="5 6">MMS16-CNU292</strain>
    </source>
</reference>
<evidence type="ECO:0000256" key="2">
    <source>
        <dbReference type="ARBA" id="ARBA00022801"/>
    </source>
</evidence>
<dbReference type="GO" id="GO:0016787">
    <property type="term" value="F:hydrolase activity"/>
    <property type="evidence" value="ECO:0007669"/>
    <property type="project" value="UniProtKB-KW"/>
</dbReference>
<evidence type="ECO:0000259" key="4">
    <source>
        <dbReference type="PROSITE" id="PS51462"/>
    </source>
</evidence>
<dbReference type="PRINTS" id="PR00502">
    <property type="entry name" value="NUDIXFAMILY"/>
</dbReference>
<comment type="caution">
    <text evidence="5">The sequence shown here is derived from an EMBL/GenBank/DDBJ whole genome shotgun (WGS) entry which is preliminary data.</text>
</comment>
<dbReference type="InterPro" id="IPR027417">
    <property type="entry name" value="P-loop_NTPase"/>
</dbReference>
<gene>
    <name evidence="5" type="ORF">E6W39_35115</name>
</gene>
<dbReference type="CDD" id="cd18876">
    <property type="entry name" value="NUDIX_Hydrolase"/>
    <property type="match status" value="1"/>
</dbReference>
<dbReference type="OrthoDB" id="9799092at2"/>
<comment type="cofactor">
    <cofactor evidence="1">
        <name>Mg(2+)</name>
        <dbReference type="ChEBI" id="CHEBI:18420"/>
    </cofactor>
</comment>